<evidence type="ECO:0000256" key="6">
    <source>
        <dbReference type="SAM" id="MobiDB-lite"/>
    </source>
</evidence>
<keyword evidence="5" id="KW-0143">Chaperone</keyword>
<dbReference type="SUPFAM" id="SSF46565">
    <property type="entry name" value="Chaperone J-domain"/>
    <property type="match status" value="1"/>
</dbReference>
<keyword evidence="3 7" id="KW-1133">Transmembrane helix</keyword>
<dbReference type="CDD" id="cd06257">
    <property type="entry name" value="DnaJ"/>
    <property type="match status" value="1"/>
</dbReference>
<dbReference type="InterPro" id="IPR044632">
    <property type="entry name" value="DNAJC25-like"/>
</dbReference>
<dbReference type="Pfam" id="PF00226">
    <property type="entry name" value="DnaJ"/>
    <property type="match status" value="1"/>
</dbReference>
<dbReference type="AlphaFoldDB" id="A0A7S1BQY1"/>
<evidence type="ECO:0000256" key="2">
    <source>
        <dbReference type="ARBA" id="ARBA00022692"/>
    </source>
</evidence>
<evidence type="ECO:0000256" key="5">
    <source>
        <dbReference type="ARBA" id="ARBA00023186"/>
    </source>
</evidence>
<feature type="transmembrane region" description="Helical" evidence="7">
    <location>
        <begin position="165"/>
        <end position="183"/>
    </location>
</feature>
<dbReference type="PANTHER" id="PTHR44176:SF1">
    <property type="entry name" value="DNAJ HOMOLOG SUBFAMILY C MEMBER 25"/>
    <property type="match status" value="1"/>
</dbReference>
<dbReference type="InterPro" id="IPR018253">
    <property type="entry name" value="DnaJ_domain_CS"/>
</dbReference>
<evidence type="ECO:0000259" key="8">
    <source>
        <dbReference type="PROSITE" id="PS50076"/>
    </source>
</evidence>
<feature type="region of interest" description="Disordered" evidence="6">
    <location>
        <begin position="376"/>
        <end position="404"/>
    </location>
</feature>
<feature type="compositionally biased region" description="Basic residues" evidence="6">
    <location>
        <begin position="379"/>
        <end position="390"/>
    </location>
</feature>
<dbReference type="SMART" id="SM00271">
    <property type="entry name" value="DnaJ"/>
    <property type="match status" value="1"/>
</dbReference>
<feature type="domain" description="J" evidence="8">
    <location>
        <begin position="67"/>
        <end position="141"/>
    </location>
</feature>
<keyword evidence="4 7" id="KW-0472">Membrane</keyword>
<dbReference type="PRINTS" id="PR00625">
    <property type="entry name" value="JDOMAIN"/>
</dbReference>
<dbReference type="PROSITE" id="PS50076">
    <property type="entry name" value="DNAJ_2"/>
    <property type="match status" value="1"/>
</dbReference>
<keyword evidence="2 7" id="KW-0812">Transmembrane</keyword>
<protein>
    <recommendedName>
        <fullName evidence="8">J domain-containing protein</fullName>
    </recommendedName>
</protein>
<dbReference type="GO" id="GO:0006457">
    <property type="term" value="P:protein folding"/>
    <property type="evidence" value="ECO:0007669"/>
    <property type="project" value="InterPro"/>
</dbReference>
<name>A0A7S1BQY1_9STRA</name>
<reference evidence="9" key="1">
    <citation type="submission" date="2021-01" db="EMBL/GenBank/DDBJ databases">
        <authorList>
            <person name="Corre E."/>
            <person name="Pelletier E."/>
            <person name="Niang G."/>
            <person name="Scheremetjew M."/>
            <person name="Finn R."/>
            <person name="Kale V."/>
            <person name="Holt S."/>
            <person name="Cochrane G."/>
            <person name="Meng A."/>
            <person name="Brown T."/>
            <person name="Cohen L."/>
        </authorList>
    </citation>
    <scope>NUCLEOTIDE SEQUENCE</scope>
    <source>
        <strain evidence="9">308</strain>
    </source>
</reference>
<dbReference type="PANTHER" id="PTHR44176">
    <property type="entry name" value="DNAJ HOMOLOG SUBFAMILY C MEMBER 25"/>
    <property type="match status" value="1"/>
</dbReference>
<proteinExistence type="predicted"/>
<dbReference type="InterPro" id="IPR001623">
    <property type="entry name" value="DnaJ_domain"/>
</dbReference>
<dbReference type="GO" id="GO:0005789">
    <property type="term" value="C:endoplasmic reticulum membrane"/>
    <property type="evidence" value="ECO:0007669"/>
    <property type="project" value="TreeGrafter"/>
</dbReference>
<comment type="subcellular location">
    <subcellularLocation>
        <location evidence="1">Membrane</location>
        <topology evidence="1">Multi-pass membrane protein</topology>
    </subcellularLocation>
</comment>
<evidence type="ECO:0000256" key="3">
    <source>
        <dbReference type="ARBA" id="ARBA00022989"/>
    </source>
</evidence>
<sequence length="404" mass="46477">MSVYLRGRPLSLAALCMATAYLLLLPRMTVAGWFSAELDSDEPTLIPPNSTWGSFYDPKKIFCGEYDCYRILDITPPHERSADEGEVTEKIITSSYRALSRVWHPDKNTKDKLAKERFVKIARAYEVLSDSKVRKEYDFFRDRHDAYVEKYGTNVLWSYAPKSDVTLVIFFLLFVGSALSYLLQKNKWQNVADHCIRAAYENLGPSAGGGRESAEVRREALAEIEEEDNRAMEGKSGREKKAAKRMMQAAAAGGGASGERTKAQERLYKLIVKKVNQIDDFGGGFHKPSLRDLMVVRILKVPLEIYRTLYWKCRISYRRRRKIEYNDDDVLYLTKKAVGVIGWDAETPEQQKIMLTLKLWIPENLERLKEEIELSRMGRGARKQAKRDKKKAGWKDDQYVEGEN</sequence>
<evidence type="ECO:0000256" key="1">
    <source>
        <dbReference type="ARBA" id="ARBA00004141"/>
    </source>
</evidence>
<evidence type="ECO:0000313" key="9">
    <source>
        <dbReference type="EMBL" id="CAD8894194.1"/>
    </source>
</evidence>
<dbReference type="EMBL" id="HBFR01029429">
    <property type="protein sequence ID" value="CAD8894194.1"/>
    <property type="molecule type" value="Transcribed_RNA"/>
</dbReference>
<evidence type="ECO:0000256" key="7">
    <source>
        <dbReference type="SAM" id="Phobius"/>
    </source>
</evidence>
<gene>
    <name evidence="9" type="ORF">CHYS00102_LOCUS21407</name>
</gene>
<dbReference type="Gene3D" id="1.10.287.110">
    <property type="entry name" value="DnaJ domain"/>
    <property type="match status" value="1"/>
</dbReference>
<accession>A0A7S1BQY1</accession>
<dbReference type="PROSITE" id="PS00636">
    <property type="entry name" value="DNAJ_1"/>
    <property type="match status" value="1"/>
</dbReference>
<organism evidence="9">
    <name type="scientific">Corethron hystrix</name>
    <dbReference type="NCBI Taxonomy" id="216773"/>
    <lineage>
        <taxon>Eukaryota</taxon>
        <taxon>Sar</taxon>
        <taxon>Stramenopiles</taxon>
        <taxon>Ochrophyta</taxon>
        <taxon>Bacillariophyta</taxon>
        <taxon>Coscinodiscophyceae</taxon>
        <taxon>Corethrophycidae</taxon>
        <taxon>Corethrales</taxon>
        <taxon>Corethraceae</taxon>
        <taxon>Corethron</taxon>
    </lineage>
</organism>
<evidence type="ECO:0000256" key="4">
    <source>
        <dbReference type="ARBA" id="ARBA00023136"/>
    </source>
</evidence>
<dbReference type="InterPro" id="IPR036869">
    <property type="entry name" value="J_dom_sf"/>
</dbReference>